<proteinExistence type="predicted"/>
<dbReference type="Proteomes" id="UP000076858">
    <property type="component" value="Unassembled WGS sequence"/>
</dbReference>
<name>A0A164S7N9_9CRUS</name>
<dbReference type="AlphaFoldDB" id="A0A164S7N9"/>
<protein>
    <submittedName>
        <fullName evidence="1">Uncharacterized protein</fullName>
    </submittedName>
</protein>
<evidence type="ECO:0000313" key="1">
    <source>
        <dbReference type="EMBL" id="KZS09342.1"/>
    </source>
</evidence>
<evidence type="ECO:0000313" key="2">
    <source>
        <dbReference type="Proteomes" id="UP000076858"/>
    </source>
</evidence>
<accession>A0A164S7N9</accession>
<reference evidence="1 2" key="1">
    <citation type="submission" date="2016-03" db="EMBL/GenBank/DDBJ databases">
        <title>EvidentialGene: Evidence-directed Construction of Genes on Genomes.</title>
        <authorList>
            <person name="Gilbert D.G."/>
            <person name="Choi J.-H."/>
            <person name="Mockaitis K."/>
            <person name="Colbourne J."/>
            <person name="Pfrender M."/>
        </authorList>
    </citation>
    <scope>NUCLEOTIDE SEQUENCE [LARGE SCALE GENOMIC DNA]</scope>
    <source>
        <strain evidence="1 2">Xinb3</strain>
        <tissue evidence="1">Complete organism</tissue>
    </source>
</reference>
<keyword evidence="2" id="KW-1185">Reference proteome</keyword>
<dbReference type="EMBL" id="LRGB01002076">
    <property type="protein sequence ID" value="KZS09342.1"/>
    <property type="molecule type" value="Genomic_DNA"/>
</dbReference>
<gene>
    <name evidence="1" type="ORF">APZ42_026423</name>
</gene>
<comment type="caution">
    <text evidence="1">The sequence shown here is derived from an EMBL/GenBank/DDBJ whole genome shotgun (WGS) entry which is preliminary data.</text>
</comment>
<sequence>MKKEKKERNMDSNSITIRKAPSASHFPKGFPCFLPTPYNHNNIPQPICRLFFCAFGRPLCRARTRIATIFD</sequence>
<organism evidence="1 2">
    <name type="scientific">Daphnia magna</name>
    <dbReference type="NCBI Taxonomy" id="35525"/>
    <lineage>
        <taxon>Eukaryota</taxon>
        <taxon>Metazoa</taxon>
        <taxon>Ecdysozoa</taxon>
        <taxon>Arthropoda</taxon>
        <taxon>Crustacea</taxon>
        <taxon>Branchiopoda</taxon>
        <taxon>Diplostraca</taxon>
        <taxon>Cladocera</taxon>
        <taxon>Anomopoda</taxon>
        <taxon>Daphniidae</taxon>
        <taxon>Daphnia</taxon>
    </lineage>
</organism>